<dbReference type="AlphaFoldDB" id="A0AAD4YTQ0"/>
<evidence type="ECO:0000313" key="3">
    <source>
        <dbReference type="Proteomes" id="UP001054821"/>
    </source>
</evidence>
<keyword evidence="3" id="KW-1185">Reference proteome</keyword>
<evidence type="ECO:0000256" key="1">
    <source>
        <dbReference type="SAM" id="MobiDB-lite"/>
    </source>
</evidence>
<gene>
    <name evidence="2" type="ORF">L3X38_040657</name>
</gene>
<protein>
    <submittedName>
        <fullName evidence="2">Uncharacterized protein</fullName>
    </submittedName>
</protein>
<proteinExistence type="predicted"/>
<dbReference type="Proteomes" id="UP001054821">
    <property type="component" value="Chromosome 7"/>
</dbReference>
<reference evidence="2 3" key="1">
    <citation type="journal article" date="2022" name="G3 (Bethesda)">
        <title>Whole-genome sequence and methylome profiling of the almond [Prunus dulcis (Mill.) D.A. Webb] cultivar 'Nonpareil'.</title>
        <authorList>
            <person name="D'Amico-Willman K.M."/>
            <person name="Ouma W.Z."/>
            <person name="Meulia T."/>
            <person name="Sideli G.M."/>
            <person name="Gradziel T.M."/>
            <person name="Fresnedo-Ramirez J."/>
        </authorList>
    </citation>
    <scope>NUCLEOTIDE SEQUENCE [LARGE SCALE GENOMIC DNA]</scope>
    <source>
        <strain evidence="2">Clone GOH B32 T37-40</strain>
    </source>
</reference>
<dbReference type="EMBL" id="JAJFAZ020000007">
    <property type="protein sequence ID" value="KAI5320949.1"/>
    <property type="molecule type" value="Genomic_DNA"/>
</dbReference>
<organism evidence="2 3">
    <name type="scientific">Prunus dulcis</name>
    <name type="common">Almond</name>
    <name type="synonym">Amygdalus dulcis</name>
    <dbReference type="NCBI Taxonomy" id="3755"/>
    <lineage>
        <taxon>Eukaryota</taxon>
        <taxon>Viridiplantae</taxon>
        <taxon>Streptophyta</taxon>
        <taxon>Embryophyta</taxon>
        <taxon>Tracheophyta</taxon>
        <taxon>Spermatophyta</taxon>
        <taxon>Magnoliopsida</taxon>
        <taxon>eudicotyledons</taxon>
        <taxon>Gunneridae</taxon>
        <taxon>Pentapetalae</taxon>
        <taxon>rosids</taxon>
        <taxon>fabids</taxon>
        <taxon>Rosales</taxon>
        <taxon>Rosaceae</taxon>
        <taxon>Amygdaloideae</taxon>
        <taxon>Amygdaleae</taxon>
        <taxon>Prunus</taxon>
    </lineage>
</organism>
<evidence type="ECO:0000313" key="2">
    <source>
        <dbReference type="EMBL" id="KAI5320949.1"/>
    </source>
</evidence>
<comment type="caution">
    <text evidence="2">The sequence shown here is derived from an EMBL/GenBank/DDBJ whole genome shotgun (WGS) entry which is preliminary data.</text>
</comment>
<feature type="region of interest" description="Disordered" evidence="1">
    <location>
        <begin position="1"/>
        <end position="24"/>
    </location>
</feature>
<sequence>MTESKKSTKISLKQPPRCTLVNPSTPLAGLGDSLSKPQTGRIQGTAVSLIRWQVSVTHSQLEPHWQDSGDRSQLDPQILADLGDTKSDRAANPGRLWRHQVQPSCKSWQTSATPSPTELQILALTVRASPKLVRQMSSALTELNINWTSVDIGITEGNNHNCVHGGFEIK</sequence>
<name>A0AAD4YTQ0_PRUDU</name>
<accession>A0AAD4YTQ0</accession>